<evidence type="ECO:0000256" key="1">
    <source>
        <dbReference type="SAM" id="MobiDB-lite"/>
    </source>
</evidence>
<comment type="caution">
    <text evidence="2">The sequence shown here is derived from an EMBL/GenBank/DDBJ whole genome shotgun (WGS) entry which is preliminary data.</text>
</comment>
<dbReference type="EMBL" id="BMAV01004747">
    <property type="protein sequence ID" value="GFY45292.1"/>
    <property type="molecule type" value="Genomic_DNA"/>
</dbReference>
<reference evidence="2" key="1">
    <citation type="submission" date="2020-08" db="EMBL/GenBank/DDBJ databases">
        <title>Multicomponent nature underlies the extraordinary mechanical properties of spider dragline silk.</title>
        <authorList>
            <person name="Kono N."/>
            <person name="Nakamura H."/>
            <person name="Mori M."/>
            <person name="Yoshida Y."/>
            <person name="Ohtoshi R."/>
            <person name="Malay A.D."/>
            <person name="Moran D.A.P."/>
            <person name="Tomita M."/>
            <person name="Numata K."/>
            <person name="Arakawa K."/>
        </authorList>
    </citation>
    <scope>NUCLEOTIDE SEQUENCE</scope>
</reference>
<dbReference type="AlphaFoldDB" id="A0A8X6X1J7"/>
<dbReference type="Proteomes" id="UP000886998">
    <property type="component" value="Unassembled WGS sequence"/>
</dbReference>
<evidence type="ECO:0000313" key="3">
    <source>
        <dbReference type="Proteomes" id="UP000886998"/>
    </source>
</evidence>
<evidence type="ECO:0000313" key="2">
    <source>
        <dbReference type="EMBL" id="GFY45292.1"/>
    </source>
</evidence>
<keyword evidence="3" id="KW-1185">Reference proteome</keyword>
<protein>
    <submittedName>
        <fullName evidence="2">Uncharacterized protein</fullName>
    </submittedName>
</protein>
<name>A0A8X6X1J7_9ARAC</name>
<accession>A0A8X6X1J7</accession>
<organism evidence="2 3">
    <name type="scientific">Trichonephila inaurata madagascariensis</name>
    <dbReference type="NCBI Taxonomy" id="2747483"/>
    <lineage>
        <taxon>Eukaryota</taxon>
        <taxon>Metazoa</taxon>
        <taxon>Ecdysozoa</taxon>
        <taxon>Arthropoda</taxon>
        <taxon>Chelicerata</taxon>
        <taxon>Arachnida</taxon>
        <taxon>Araneae</taxon>
        <taxon>Araneomorphae</taxon>
        <taxon>Entelegynae</taxon>
        <taxon>Araneoidea</taxon>
        <taxon>Nephilidae</taxon>
        <taxon>Trichonephila</taxon>
        <taxon>Trichonephila inaurata</taxon>
    </lineage>
</organism>
<sequence length="110" mass="12402">MAGNLSEEHRLWILKTYWKYENAETVRRILENQFHLLIRLMIYRIRDKFVTASSVSNATKSGDHADVDTGKGDEGSPYIIKQSKEVHAIRVPGAGYPEDIITMSDAPAAP</sequence>
<feature type="compositionally biased region" description="Basic and acidic residues" evidence="1">
    <location>
        <begin position="61"/>
        <end position="74"/>
    </location>
</feature>
<proteinExistence type="predicted"/>
<feature type="region of interest" description="Disordered" evidence="1">
    <location>
        <begin position="56"/>
        <end position="76"/>
    </location>
</feature>
<gene>
    <name evidence="2" type="ORF">TNIN_213541</name>
</gene>